<accession>A0A922LQK7</accession>
<reference evidence="2" key="1">
    <citation type="journal article" date="2012" name="Nat. Genet.">
        <title>Whole-genome sequence of Schistosoma haematobium.</title>
        <authorList>
            <person name="Young N.D."/>
            <person name="Jex A.R."/>
            <person name="Li B."/>
            <person name="Liu S."/>
            <person name="Yang L."/>
            <person name="Xiong Z."/>
            <person name="Li Y."/>
            <person name="Cantacessi C."/>
            <person name="Hall R.S."/>
            <person name="Xu X."/>
            <person name="Chen F."/>
            <person name="Wu X."/>
            <person name="Zerlotini A."/>
            <person name="Oliveira G."/>
            <person name="Hofmann A."/>
            <person name="Zhang G."/>
            <person name="Fang X."/>
            <person name="Kang Y."/>
            <person name="Campbell B.E."/>
            <person name="Loukas A."/>
            <person name="Ranganathan S."/>
            <person name="Rollinson D."/>
            <person name="Rinaldi G."/>
            <person name="Brindley P.J."/>
            <person name="Yang H."/>
            <person name="Wang J."/>
            <person name="Wang J."/>
            <person name="Gasser R.B."/>
        </authorList>
    </citation>
    <scope>NUCLEOTIDE SEQUENCE</scope>
</reference>
<organism evidence="2 3">
    <name type="scientific">Schistosoma haematobium</name>
    <name type="common">Blood fluke</name>
    <dbReference type="NCBI Taxonomy" id="6185"/>
    <lineage>
        <taxon>Eukaryota</taxon>
        <taxon>Metazoa</taxon>
        <taxon>Spiralia</taxon>
        <taxon>Lophotrochozoa</taxon>
        <taxon>Platyhelminthes</taxon>
        <taxon>Trematoda</taxon>
        <taxon>Digenea</taxon>
        <taxon>Strigeidida</taxon>
        <taxon>Schistosomatoidea</taxon>
        <taxon>Schistosomatidae</taxon>
        <taxon>Schistosoma</taxon>
    </lineage>
</organism>
<evidence type="ECO:0000313" key="2">
    <source>
        <dbReference type="EMBL" id="KAH9591341.1"/>
    </source>
</evidence>
<comment type="caution">
    <text evidence="2">The sequence shown here is derived from an EMBL/GenBank/DDBJ whole genome shotgun (WGS) entry which is preliminary data.</text>
</comment>
<sequence length="99" mass="10561">MGRSKQLLNNSTIKSPKPSATPESKNKHLVNGKGTPLRGGSKRPVPVGSDDSDVEVETGAFGGDAGELRMSHKVNKLISSLHIARVVFVLLRTRSLLGM</sequence>
<dbReference type="GeneID" id="24598233"/>
<name>A0A922LQK7_SCHHA</name>
<evidence type="ECO:0000256" key="1">
    <source>
        <dbReference type="SAM" id="MobiDB-lite"/>
    </source>
</evidence>
<keyword evidence="3" id="KW-1185">Reference proteome</keyword>
<dbReference type="EMBL" id="AMPZ03000002">
    <property type="protein sequence ID" value="KAH9591341.1"/>
    <property type="molecule type" value="Genomic_DNA"/>
</dbReference>
<dbReference type="RefSeq" id="XP_051071575.1">
    <property type="nucleotide sequence ID" value="XM_051211511.1"/>
</dbReference>
<dbReference type="Proteomes" id="UP000471633">
    <property type="component" value="Unassembled WGS sequence"/>
</dbReference>
<reference evidence="2" key="2">
    <citation type="journal article" date="2019" name="Gigascience">
        <title>High-quality Schistosoma haematobium genome achieved by single-molecule and long-range sequencing.</title>
        <authorList>
            <person name="Stroehlein A.J."/>
            <person name="Korhonen P.K."/>
            <person name="Chong T.M."/>
            <person name="Lim Y.L."/>
            <person name="Chan K.G."/>
            <person name="Webster B."/>
            <person name="Rollinson D."/>
            <person name="Brindley P.J."/>
            <person name="Gasser R.B."/>
            <person name="Young N.D."/>
        </authorList>
    </citation>
    <scope>NUCLEOTIDE SEQUENCE</scope>
</reference>
<gene>
    <name evidence="2" type="primary">CHD1_1</name>
    <name evidence="2" type="ORF">MS3_00003656</name>
</gene>
<protein>
    <submittedName>
        <fullName evidence="2">Transcriptional regulator, variant 3</fullName>
    </submittedName>
</protein>
<dbReference type="CTD" id="24598233"/>
<reference evidence="2" key="3">
    <citation type="submission" date="2021-06" db="EMBL/GenBank/DDBJ databases">
        <title>Chromosome-level genome assembly for S. haematobium.</title>
        <authorList>
            <person name="Stroehlein A.J."/>
        </authorList>
    </citation>
    <scope>NUCLEOTIDE SEQUENCE</scope>
</reference>
<evidence type="ECO:0000313" key="3">
    <source>
        <dbReference type="Proteomes" id="UP000471633"/>
    </source>
</evidence>
<feature type="region of interest" description="Disordered" evidence="1">
    <location>
        <begin position="1"/>
        <end position="54"/>
    </location>
</feature>
<reference evidence="2" key="4">
    <citation type="journal article" date="2022" name="PLoS Pathog.">
        <title>Chromosome-level genome of Schistosoma haematobium underpins genome-wide explorations of molecular variation.</title>
        <authorList>
            <person name="Stroehlein A.J."/>
            <person name="Korhonen P.K."/>
            <person name="Lee V.V."/>
            <person name="Ralph S.A."/>
            <person name="Mentink-Kane M."/>
            <person name="You H."/>
            <person name="McManus D.P."/>
            <person name="Tchuente L.T."/>
            <person name="Stothard J.R."/>
            <person name="Kaur P."/>
            <person name="Dudchenko O."/>
            <person name="Aiden E.L."/>
            <person name="Yang B."/>
            <person name="Yang H."/>
            <person name="Emery A.M."/>
            <person name="Webster B.L."/>
            <person name="Brindley P.J."/>
            <person name="Rollinson D."/>
            <person name="Chang B.C.H."/>
            <person name="Gasser R.B."/>
            <person name="Young N.D."/>
        </authorList>
    </citation>
    <scope>NUCLEOTIDE SEQUENCE</scope>
</reference>
<feature type="compositionally biased region" description="Polar residues" evidence="1">
    <location>
        <begin position="1"/>
        <end position="14"/>
    </location>
</feature>
<dbReference type="AlphaFoldDB" id="A0A922LQK7"/>
<proteinExistence type="predicted"/>